<dbReference type="OrthoDB" id="9802815at2"/>
<dbReference type="CDD" id="cd08646">
    <property type="entry name" value="FMT_core_Met-tRNA-FMT_N"/>
    <property type="match status" value="1"/>
</dbReference>
<dbReference type="RefSeq" id="WP_014262990.1">
    <property type="nucleotide sequence ID" value="NC_016630.1"/>
</dbReference>
<dbReference type="PANTHER" id="PTHR11138:SF5">
    <property type="entry name" value="METHIONYL-TRNA FORMYLTRANSFERASE, MITOCHONDRIAL"/>
    <property type="match status" value="1"/>
</dbReference>
<reference evidence="9" key="1">
    <citation type="submission" date="2010-12" db="EMBL/GenBank/DDBJ databases">
        <title>The genome sequence of Filifactor alocis strain ATCC 35896.</title>
        <authorList>
            <consortium name="The Broad Institute Genome Sequencing Platform"/>
            <person name="Ward D."/>
            <person name="Earl A."/>
            <person name="Feldgarden M."/>
            <person name="Young S.K."/>
            <person name="Gargeya S."/>
            <person name="Zeng Q."/>
            <person name="Alvarado L."/>
            <person name="Berlin A."/>
            <person name="Bochicchio J."/>
            <person name="Chapman S.B."/>
            <person name="Chen Z."/>
            <person name="Freedman E."/>
            <person name="Gellesch M."/>
            <person name="Goldberg J."/>
            <person name="Griggs A."/>
            <person name="Gujja S."/>
            <person name="Heilman E."/>
            <person name="Heiman D."/>
            <person name="Howarth C."/>
            <person name="Mehta T."/>
            <person name="Neiman D."/>
            <person name="Pearson M."/>
            <person name="Roberts A."/>
            <person name="Saif S."/>
            <person name="Shea T."/>
            <person name="Shenoy N."/>
            <person name="Sisk P."/>
            <person name="Stolte C."/>
            <person name="Sykes S."/>
            <person name="White J."/>
            <person name="Yandava C."/>
            <person name="Izard J."/>
            <person name="Blanton J.M."/>
            <person name="Baranova O.V."/>
            <person name="Tanner A.C."/>
            <person name="Dewhirst F.E."/>
            <person name="Haas B."/>
            <person name="Nusbaum C."/>
            <person name="Birren B."/>
        </authorList>
    </citation>
    <scope>NUCLEOTIDE SEQUENCE [LARGE SCALE GENOMIC DNA]</scope>
    <source>
        <strain evidence="9">ATCC 35896 / D40 B5</strain>
    </source>
</reference>
<dbReference type="PATRIC" id="fig|546269.5.peg.1517"/>
<dbReference type="HAMAP" id="MF_00182">
    <property type="entry name" value="Formyl_trans"/>
    <property type="match status" value="1"/>
</dbReference>
<dbReference type="EMBL" id="CP002390">
    <property type="protein sequence ID" value="EFE29080.1"/>
    <property type="molecule type" value="Genomic_DNA"/>
</dbReference>
<organism evidence="8 9">
    <name type="scientific">Filifactor alocis (strain ATCC 35896 / CCUG 47790 / D40 B5)</name>
    <name type="common">Fusobacterium alocis</name>
    <dbReference type="NCBI Taxonomy" id="546269"/>
    <lineage>
        <taxon>Bacteria</taxon>
        <taxon>Bacillati</taxon>
        <taxon>Bacillota</taxon>
        <taxon>Clostridia</taxon>
        <taxon>Peptostreptococcales</taxon>
        <taxon>Filifactoraceae</taxon>
        <taxon>Filifactor</taxon>
    </lineage>
</organism>
<evidence type="ECO:0000259" key="6">
    <source>
        <dbReference type="Pfam" id="PF00551"/>
    </source>
</evidence>
<evidence type="ECO:0000259" key="7">
    <source>
        <dbReference type="Pfam" id="PF02911"/>
    </source>
</evidence>
<evidence type="ECO:0000256" key="4">
    <source>
        <dbReference type="ARBA" id="ARBA00022917"/>
    </source>
</evidence>
<dbReference type="STRING" id="546269.HMPREF0389_01002"/>
<dbReference type="Gene3D" id="3.40.50.12230">
    <property type="match status" value="1"/>
</dbReference>
<evidence type="ECO:0000256" key="3">
    <source>
        <dbReference type="ARBA" id="ARBA00022679"/>
    </source>
</evidence>
<keyword evidence="3 5" id="KW-0808">Transferase</keyword>
<sequence>MRVIFMGTPEFAVASLEVLHDRKDDVVLVVSQQDKPKGRGKKLVPTPVKQKALEYGYEVYQPEKVKDAESIALLKSLEPDVIVVTAYGQILSQELLDIPKYGCINVHASLLPKYRGAAPIQFALLHGEQKTGITTMMMDVGLDTGDMLVKEEVELTEDDTLSTLSKKLMDAGQIALHKTLEQLEQYGREIPREKQNDEDSCYASMLTREMGYIDWSKTAREIKNQIRAVEGWPSAVTFYRREKVKLFQVEITPEESKEIVPGTITEVTKKYLKVATGDVFVKIFEVQFPNKKRMEVSAYLLGNTIEEGEIFTVSPNK</sequence>
<dbReference type="FunFam" id="3.40.50.12230:FF:000001">
    <property type="entry name" value="Methionyl-tRNA formyltransferase"/>
    <property type="match status" value="1"/>
</dbReference>
<dbReference type="KEGG" id="faa:HMPREF0389_01002"/>
<dbReference type="SUPFAM" id="SSF53328">
    <property type="entry name" value="Formyltransferase"/>
    <property type="match status" value="1"/>
</dbReference>
<dbReference type="InterPro" id="IPR011034">
    <property type="entry name" value="Formyl_transferase-like_C_sf"/>
</dbReference>
<dbReference type="PANTHER" id="PTHR11138">
    <property type="entry name" value="METHIONYL-TRNA FORMYLTRANSFERASE"/>
    <property type="match status" value="1"/>
</dbReference>
<evidence type="ECO:0000256" key="2">
    <source>
        <dbReference type="ARBA" id="ARBA00012261"/>
    </source>
</evidence>
<feature type="binding site" evidence="5">
    <location>
        <begin position="109"/>
        <end position="112"/>
    </location>
    <ligand>
        <name>(6S)-5,6,7,8-tetrahydrofolate</name>
        <dbReference type="ChEBI" id="CHEBI:57453"/>
    </ligand>
</feature>
<dbReference type="EC" id="2.1.2.9" evidence="2 5"/>
<protein>
    <recommendedName>
        <fullName evidence="2 5">Methionyl-tRNA formyltransferase</fullName>
        <ecNumber evidence="2 5">2.1.2.9</ecNumber>
    </recommendedName>
</protein>
<dbReference type="InterPro" id="IPR044135">
    <property type="entry name" value="Met-tRNA-FMT_C"/>
</dbReference>
<dbReference type="eggNOG" id="COG0223">
    <property type="taxonomic scope" value="Bacteria"/>
</dbReference>
<comment type="catalytic activity">
    <reaction evidence="5">
        <text>L-methionyl-tRNA(fMet) + (6R)-10-formyltetrahydrofolate = N-formyl-L-methionyl-tRNA(fMet) + (6S)-5,6,7,8-tetrahydrofolate + H(+)</text>
        <dbReference type="Rhea" id="RHEA:24380"/>
        <dbReference type="Rhea" id="RHEA-COMP:9952"/>
        <dbReference type="Rhea" id="RHEA-COMP:9953"/>
        <dbReference type="ChEBI" id="CHEBI:15378"/>
        <dbReference type="ChEBI" id="CHEBI:57453"/>
        <dbReference type="ChEBI" id="CHEBI:78530"/>
        <dbReference type="ChEBI" id="CHEBI:78844"/>
        <dbReference type="ChEBI" id="CHEBI:195366"/>
        <dbReference type="EC" id="2.1.2.9"/>
    </reaction>
</comment>
<keyword evidence="4 5" id="KW-0648">Protein biosynthesis</keyword>
<evidence type="ECO:0000313" key="9">
    <source>
        <dbReference type="Proteomes" id="UP000007468"/>
    </source>
</evidence>
<comment type="similarity">
    <text evidence="1 5">Belongs to the Fmt family.</text>
</comment>
<evidence type="ECO:0000256" key="1">
    <source>
        <dbReference type="ARBA" id="ARBA00010699"/>
    </source>
</evidence>
<feature type="domain" description="Formyl transferase C-terminal" evidence="7">
    <location>
        <begin position="206"/>
        <end position="302"/>
    </location>
</feature>
<dbReference type="InterPro" id="IPR041711">
    <property type="entry name" value="Met-tRNA-FMT_N"/>
</dbReference>
<dbReference type="InterPro" id="IPR002376">
    <property type="entry name" value="Formyl_transf_N"/>
</dbReference>
<dbReference type="GO" id="GO:0005829">
    <property type="term" value="C:cytosol"/>
    <property type="evidence" value="ECO:0007669"/>
    <property type="project" value="TreeGrafter"/>
</dbReference>
<dbReference type="Pfam" id="PF00551">
    <property type="entry name" value="Formyl_trans_N"/>
    <property type="match status" value="1"/>
</dbReference>
<dbReference type="Pfam" id="PF02911">
    <property type="entry name" value="Formyl_trans_C"/>
    <property type="match status" value="1"/>
</dbReference>
<dbReference type="CDD" id="cd08704">
    <property type="entry name" value="Met_tRNA_FMT_C"/>
    <property type="match status" value="1"/>
</dbReference>
<evidence type="ECO:0000313" key="8">
    <source>
        <dbReference type="EMBL" id="EFE29080.1"/>
    </source>
</evidence>
<dbReference type="InterPro" id="IPR005794">
    <property type="entry name" value="Fmt"/>
</dbReference>
<keyword evidence="9" id="KW-1185">Reference proteome</keyword>
<dbReference type="Proteomes" id="UP000007468">
    <property type="component" value="Chromosome"/>
</dbReference>
<dbReference type="InterPro" id="IPR036477">
    <property type="entry name" value="Formyl_transf_N_sf"/>
</dbReference>
<dbReference type="NCBIfam" id="TIGR00460">
    <property type="entry name" value="fmt"/>
    <property type="match status" value="1"/>
</dbReference>
<proteinExistence type="inferred from homology"/>
<comment type="function">
    <text evidence="5">Attaches a formyl group to the free amino group of methionyl-tRNA(fMet). The formyl group appears to play a dual role in the initiator identity of N-formylmethionyl-tRNA by promoting its recognition by IF2 and preventing the misappropriation of this tRNA by the elongation apparatus.</text>
</comment>
<accession>D6GQM7</accession>
<gene>
    <name evidence="5 8" type="primary">fmt</name>
    <name evidence="8" type="ordered locus">HMPREF0389_01002</name>
</gene>
<dbReference type="GO" id="GO:0004479">
    <property type="term" value="F:methionyl-tRNA formyltransferase activity"/>
    <property type="evidence" value="ECO:0007669"/>
    <property type="project" value="UniProtKB-UniRule"/>
</dbReference>
<dbReference type="InterPro" id="IPR005793">
    <property type="entry name" value="Formyl_trans_C"/>
</dbReference>
<dbReference type="SUPFAM" id="SSF50486">
    <property type="entry name" value="FMT C-terminal domain-like"/>
    <property type="match status" value="1"/>
</dbReference>
<name>D6GQM7_FILAD</name>
<feature type="domain" description="Formyl transferase N-terminal" evidence="6">
    <location>
        <begin position="1"/>
        <end position="179"/>
    </location>
</feature>
<dbReference type="AlphaFoldDB" id="D6GQM7"/>
<evidence type="ECO:0000256" key="5">
    <source>
        <dbReference type="HAMAP-Rule" id="MF_00182"/>
    </source>
</evidence>